<sequence>MATDKLSSVREVNHVVNYRVQWTDNMVKLLLVEITTYTESSISPLNKQAWKTIAAVINTHGYNLTAENCCIKWTGMKKRYKTLKDANNRTGAAKETWEYFDIIDDMLRKNPEITPLSVASSTRGFRVNVNTSKSIDLSTEYTEENEENEENLEAANILKNRPIRRRKPKKPTWIAELVEQKAKHHQENYDQRERFLSLLE</sequence>
<accession>A0A4S2KTQ2</accession>
<reference evidence="2 3" key="1">
    <citation type="journal article" date="2019" name="Philos. Trans. R. Soc. Lond., B, Biol. Sci.">
        <title>Ant behaviour and brain gene expression of defending hosts depend on the ecological success of the intruding social parasite.</title>
        <authorList>
            <person name="Kaur R."/>
            <person name="Stoldt M."/>
            <person name="Jongepier E."/>
            <person name="Feldmeyer B."/>
            <person name="Menzel F."/>
            <person name="Bornberg-Bauer E."/>
            <person name="Foitzik S."/>
        </authorList>
    </citation>
    <scope>NUCLEOTIDE SEQUENCE [LARGE SCALE GENOMIC DNA]</scope>
    <source>
        <tissue evidence="2">Whole body</tissue>
    </source>
</reference>
<comment type="caution">
    <text evidence="2">The sequence shown here is derived from an EMBL/GenBank/DDBJ whole genome shotgun (WGS) entry which is preliminary data.</text>
</comment>
<evidence type="ECO:0000313" key="3">
    <source>
        <dbReference type="Proteomes" id="UP000310200"/>
    </source>
</evidence>
<evidence type="ECO:0000259" key="1">
    <source>
        <dbReference type="Pfam" id="PF13837"/>
    </source>
</evidence>
<dbReference type="Pfam" id="PF13837">
    <property type="entry name" value="Myb_DNA-bind_4"/>
    <property type="match status" value="1"/>
</dbReference>
<gene>
    <name evidence="2" type="ORF">DBV15_12428</name>
</gene>
<feature type="domain" description="Myb/SANT-like DNA-binding" evidence="1">
    <location>
        <begin position="19"/>
        <end position="106"/>
    </location>
</feature>
<protein>
    <recommendedName>
        <fullName evidence="1">Myb/SANT-like DNA-binding domain-containing protein</fullName>
    </recommendedName>
</protein>
<dbReference type="Proteomes" id="UP000310200">
    <property type="component" value="Unassembled WGS sequence"/>
</dbReference>
<dbReference type="AlphaFoldDB" id="A0A4S2KTQ2"/>
<keyword evidence="3" id="KW-1185">Reference proteome</keyword>
<dbReference type="PANTHER" id="PTHR47595">
    <property type="entry name" value="HEAT SHOCK 70 KDA PROTEIN 14"/>
    <property type="match status" value="1"/>
</dbReference>
<dbReference type="InterPro" id="IPR044822">
    <property type="entry name" value="Myb_DNA-bind_4"/>
</dbReference>
<feature type="non-terminal residue" evidence="2">
    <location>
        <position position="200"/>
    </location>
</feature>
<proteinExistence type="predicted"/>
<dbReference type="PANTHER" id="PTHR47595:SF1">
    <property type="entry name" value="MYB_SANT-LIKE DNA-BINDING DOMAIN-CONTAINING PROTEIN"/>
    <property type="match status" value="1"/>
</dbReference>
<dbReference type="Gene3D" id="1.10.10.60">
    <property type="entry name" value="Homeodomain-like"/>
    <property type="match status" value="1"/>
</dbReference>
<organism evidence="2 3">
    <name type="scientific">Temnothorax longispinosus</name>
    <dbReference type="NCBI Taxonomy" id="300112"/>
    <lineage>
        <taxon>Eukaryota</taxon>
        <taxon>Metazoa</taxon>
        <taxon>Ecdysozoa</taxon>
        <taxon>Arthropoda</taxon>
        <taxon>Hexapoda</taxon>
        <taxon>Insecta</taxon>
        <taxon>Pterygota</taxon>
        <taxon>Neoptera</taxon>
        <taxon>Endopterygota</taxon>
        <taxon>Hymenoptera</taxon>
        <taxon>Apocrita</taxon>
        <taxon>Aculeata</taxon>
        <taxon>Formicoidea</taxon>
        <taxon>Formicidae</taxon>
        <taxon>Myrmicinae</taxon>
        <taxon>Temnothorax</taxon>
    </lineage>
</organism>
<name>A0A4S2KTQ2_9HYME</name>
<evidence type="ECO:0000313" key="2">
    <source>
        <dbReference type="EMBL" id="TGZ53355.1"/>
    </source>
</evidence>
<dbReference type="EMBL" id="QBLH01001053">
    <property type="protein sequence ID" value="TGZ53355.1"/>
    <property type="molecule type" value="Genomic_DNA"/>
</dbReference>